<evidence type="ECO:0000313" key="4">
    <source>
        <dbReference type="Proteomes" id="UP001515480"/>
    </source>
</evidence>
<keyword evidence="1" id="KW-0732">Signal</keyword>
<accession>A0AB34IW30</accession>
<evidence type="ECO:0000313" key="3">
    <source>
        <dbReference type="EMBL" id="KAL1508216.1"/>
    </source>
</evidence>
<organism evidence="3 4">
    <name type="scientific">Prymnesium parvum</name>
    <name type="common">Toxic golden alga</name>
    <dbReference type="NCBI Taxonomy" id="97485"/>
    <lineage>
        <taxon>Eukaryota</taxon>
        <taxon>Haptista</taxon>
        <taxon>Haptophyta</taxon>
        <taxon>Prymnesiophyceae</taxon>
        <taxon>Prymnesiales</taxon>
        <taxon>Prymnesiaceae</taxon>
        <taxon>Prymnesium</taxon>
    </lineage>
</organism>
<feature type="signal peptide" evidence="1">
    <location>
        <begin position="1"/>
        <end position="19"/>
    </location>
</feature>
<dbReference type="Gene3D" id="3.40.50.1110">
    <property type="entry name" value="SGNH hydrolase"/>
    <property type="match status" value="1"/>
</dbReference>
<dbReference type="GO" id="GO:0004622">
    <property type="term" value="F:phosphatidylcholine lysophospholipase activity"/>
    <property type="evidence" value="ECO:0007669"/>
    <property type="project" value="TreeGrafter"/>
</dbReference>
<evidence type="ECO:0000256" key="1">
    <source>
        <dbReference type="SAM" id="SignalP"/>
    </source>
</evidence>
<dbReference type="PANTHER" id="PTHR30383:SF5">
    <property type="entry name" value="SGNH HYDROLASE-TYPE ESTERASE DOMAIN-CONTAINING PROTEIN"/>
    <property type="match status" value="1"/>
</dbReference>
<keyword evidence="4" id="KW-1185">Reference proteome</keyword>
<dbReference type="PANTHER" id="PTHR30383">
    <property type="entry name" value="THIOESTERASE 1/PROTEASE 1/LYSOPHOSPHOLIPASE L1"/>
    <property type="match status" value="1"/>
</dbReference>
<dbReference type="EMBL" id="JBGBPQ010000016">
    <property type="protein sequence ID" value="KAL1508216.1"/>
    <property type="molecule type" value="Genomic_DNA"/>
</dbReference>
<reference evidence="3 4" key="1">
    <citation type="journal article" date="2024" name="Science">
        <title>Giant polyketide synthase enzymes in the biosynthesis of giant marine polyether toxins.</title>
        <authorList>
            <person name="Fallon T.R."/>
            <person name="Shende V.V."/>
            <person name="Wierzbicki I.H."/>
            <person name="Pendleton A.L."/>
            <person name="Watervoot N.F."/>
            <person name="Auber R.P."/>
            <person name="Gonzalez D.J."/>
            <person name="Wisecaver J.H."/>
            <person name="Moore B.S."/>
        </authorList>
    </citation>
    <scope>NUCLEOTIDE SEQUENCE [LARGE SCALE GENOMIC DNA]</scope>
    <source>
        <strain evidence="3 4">12B1</strain>
    </source>
</reference>
<name>A0AB34IW30_PRYPA</name>
<dbReference type="SUPFAM" id="SSF52266">
    <property type="entry name" value="SGNH hydrolase"/>
    <property type="match status" value="1"/>
</dbReference>
<dbReference type="Proteomes" id="UP001515480">
    <property type="component" value="Unassembled WGS sequence"/>
</dbReference>
<gene>
    <name evidence="3" type="ORF">AB1Y20_004333</name>
</gene>
<protein>
    <recommendedName>
        <fullName evidence="2">SGNH hydrolase-type esterase domain-containing protein</fullName>
    </recommendedName>
</protein>
<evidence type="ECO:0000259" key="2">
    <source>
        <dbReference type="Pfam" id="PF13472"/>
    </source>
</evidence>
<dbReference type="InterPro" id="IPR051532">
    <property type="entry name" value="Ester_Hydrolysis_Enzymes"/>
</dbReference>
<dbReference type="InterPro" id="IPR013830">
    <property type="entry name" value="SGNH_hydro"/>
</dbReference>
<comment type="caution">
    <text evidence="3">The sequence shown here is derived from an EMBL/GenBank/DDBJ whole genome shotgun (WGS) entry which is preliminary data.</text>
</comment>
<feature type="domain" description="SGNH hydrolase-type esterase" evidence="2">
    <location>
        <begin position="35"/>
        <end position="209"/>
    </location>
</feature>
<proteinExistence type="predicted"/>
<dbReference type="Pfam" id="PF13472">
    <property type="entry name" value="Lipase_GDSL_2"/>
    <property type="match status" value="1"/>
</dbReference>
<feature type="chain" id="PRO_5044240644" description="SGNH hydrolase-type esterase domain-containing protein" evidence="1">
    <location>
        <begin position="20"/>
        <end position="225"/>
    </location>
</feature>
<dbReference type="AlphaFoldDB" id="A0AB34IW30"/>
<sequence length="225" mass="24889">MRTLLLLGGAAAAAAAAAAAYHWHSKRKHIVVVACVGDSITAGFWQPPEDLWPSKLQASLGQQFIVHNLGKAGHTAQREGDQSYWATEEWRRAKELQADMNIVMLGTNDAKSFNWDEQRYERDMRSLLAELRARPSQPPQMLLMTPPPVYQDGQFDIRAEVVNHKLSELIPKLAVSEGCAHVDLNKAFRQGGSASFFSDGVHPTAQGHTLIAEVVHRHVLQAGRP</sequence>
<dbReference type="InterPro" id="IPR036514">
    <property type="entry name" value="SGNH_hydro_sf"/>
</dbReference>